<dbReference type="SUPFAM" id="SSF53474">
    <property type="entry name" value="alpha/beta-Hydrolases"/>
    <property type="match status" value="1"/>
</dbReference>
<evidence type="ECO:0000313" key="3">
    <source>
        <dbReference type="Proteomes" id="UP000298264"/>
    </source>
</evidence>
<accession>A0A4R9LN73</accession>
<name>A0A4R9LN73_9LEPT</name>
<dbReference type="Pfam" id="PF13529">
    <property type="entry name" value="Peptidase_C39_2"/>
    <property type="match status" value="1"/>
</dbReference>
<dbReference type="Proteomes" id="UP000298264">
    <property type="component" value="Unassembled WGS sequence"/>
</dbReference>
<dbReference type="Gene3D" id="3.90.70.10">
    <property type="entry name" value="Cysteine proteinases"/>
    <property type="match status" value="1"/>
</dbReference>
<protein>
    <submittedName>
        <fullName evidence="2">TIGR04388 family protein</fullName>
    </submittedName>
</protein>
<dbReference type="Pfam" id="PF26363">
    <property type="entry name" value="Phospholipase-like"/>
    <property type="match status" value="1"/>
</dbReference>
<keyword evidence="3" id="KW-1185">Reference proteome</keyword>
<dbReference type="EMBL" id="RQHV01000046">
    <property type="protein sequence ID" value="TGN10200.1"/>
    <property type="molecule type" value="Genomic_DNA"/>
</dbReference>
<dbReference type="InterPro" id="IPR039564">
    <property type="entry name" value="Peptidase_C39-like"/>
</dbReference>
<gene>
    <name evidence="2" type="ORF">EHS11_10350</name>
</gene>
<sequence length="2106" mass="223886">MNGNPWFWGADRVLSTYWFQMANIGYDVVYALHDGSAADQATYWNGNYGSLNGQLSKYMNQITPAIQSWESQVASYNSFHEQWKTNADDLKAQAKIDYDNARADLEVKKTAWIQKMEDERHDSTIKWNELSTKAAEAESTAELKSISKQLLNTYNASIASANISTNVSDAMSSYKGSMNDLSSREFTFYEPSPVSMPALNNSMIPKDALASISLSAIGNKMISQDMVFGLSNALGVAGFQKDAYVYSNLSSTISNISNAVGGFFGNNSSSGGQKFSILGAATEKTIDTSLKINGKDISEVFANTTNGVYQFSQLLSINENNTYTAKQEQSKLVNQMAYHVNWDNRAGAKLNEDGDLVLVNGSIGNINNDLIRGILKKQADYVYKGDKFDKVCVAGTAGYAGCQETEKKINAAQTAAFNNYMEGEINLLKAQGYEFQNGMIVKSLSMDEKILLGQTEGLTLTDAQKQIEGLCYKDPSQCTSLLKKEFNIAYDASGGVTLSKVISNGQIGGRNAQGKYISGTQNESQYISLAKVSPVMAPKGKDLFDEWGQNDWANVDKQASTVMNDFYTKGLSQDSKQLGQATALIRDVEAKNEKKFQEAKVAAEAADSFLKDMIMAYISGGVAGIKASIKGKIEDQINSSLAAGFIRATGGSEDQIAMASQLISYMRGKVQEKKIKSNMAKNSLANAAGAFVATGLMFATGGMSVALGGAAFATNFQGVSGGGLGMVTGIGASTYRAVAGNQAADSMMNRITGPKDQLTAIKANENAMIKSSATTALAAATGIPRDVVGQLLTDYQGSQAAKKTRNAVNSNPIANIGSQIAGVGGGILKTAAVALGVRERDIQKMLSNGNRIAFSGSVNTSAEAQSLAYMNQAMGMSAPGMSYTSNVPTLKNKAGLVEELGQRIVVDEIVKATGIDKDIADASFRKQYGKVKQKKADKKAQNKAIRSTVITTAVTVATLGAATAASAAAAAAQTATAAATAAGASAAGAAAAGSAAAVAATTAVASTGFLGAVGSALATVGSLVGASATAAANVGAAIVNGAVQAIDGSRNGTQGIIAGLANGAIGAFTAGGGMNLTGKAAEYLGKGALGLGVSYEKQKGWGGALGLGGAKANVSISFSQRGNTTISGSMESGIKGIQLTASSTTNGATTIGANYNPSDKGPRQGWNLGANYDVNGGGFSGSVGYTNAQTGLGLTSTIDRNGLSTSGQLNGVSLATMTRDGFQYDEISWTDININKAQDMTDEIRQKASDIATIRENMPDVDINNLPDTEIARIAGEINTQNENKQLLRDDRTQEEVDGMSPLAREEALDRINHVVDPNTLALAALTSIGTAALAFIGLGRTSNSIPIPTTGVARVVEVARRRTEEGVDTILDTISDFMGRVKDNIVDSISGLSTNLADGVNRMLSNANEIVQMPRDWWNDTPAVNPSVLSKADAALLAAAVYSDVPKDKKDQLLGKSENPFKILGPDDFSGTPLEKLKFVDHGITGLDSMLVKRTATIDGVERTVYVYSLAGTEGGPISKDGATNASAVVGGSTQYKLALKNAEAIQQYIKDNDPSAILMTTGHSLGGGMAASISLQTGIPAITFNPAGTNFLTNGISNAFNTGWNRIDAYITPTDPLNTLVQRPLFPFIGPNGRTHSEAIVTPEGIFKGHKIDNFVDHYFKNENAETVKTPEFKEIPHTTQEGSAGGFFQTAYNSVYEPLKKKIPNKVKDNLNSLIRNTAMGLGYSPVMEGNKPEVTSRPLNVSEISNSSITLQQRYVEAVELPNVNDFKKGSSLKLEFPEMTPPEKIHETLGKVGTQMIKDAYFNYDASIKSKDLLEKFAKENGLNAPSSTTEQKQLYQRLQTELNTTITNAKADPLMARIDYTRENYARITTETLVNRYGDKIDTENSTDRLTVLKNGEGVILNQVAYDSQRDNASKIEFSDYTLYPGNECSPTATSIAAEYMGATSQNGMYQFVDDFIKQAHKDGILSDGDELKKDKYLDKVLEKYDQKLIALDIDQIAISGTSPTQYKPDPNNWKTGSIKKALGEGKPVVVGGEFNVSPVIGGHRLVIVGYDSTGWIVHDPYGNANGTSYQGSGMYAHYDYGKWDIGKKTAFVIENIQKE</sequence>
<comment type="caution">
    <text evidence="2">The sequence shown here is derived from an EMBL/GenBank/DDBJ whole genome shotgun (WGS) entry which is preliminary data.</text>
</comment>
<feature type="domain" description="Peptidase C39-like" evidence="1">
    <location>
        <begin position="1909"/>
        <end position="2068"/>
    </location>
</feature>
<organism evidence="2 3">
    <name type="scientific">Leptospira ilyithenensis</name>
    <dbReference type="NCBI Taxonomy" id="2484901"/>
    <lineage>
        <taxon>Bacteria</taxon>
        <taxon>Pseudomonadati</taxon>
        <taxon>Spirochaetota</taxon>
        <taxon>Spirochaetia</taxon>
        <taxon>Leptospirales</taxon>
        <taxon>Leptospiraceae</taxon>
        <taxon>Leptospira</taxon>
    </lineage>
</organism>
<proteinExistence type="predicted"/>
<dbReference type="NCBIfam" id="TIGR04388">
    <property type="entry name" value="Lepto_longest"/>
    <property type="match status" value="1"/>
</dbReference>
<dbReference type="InterPro" id="IPR030885">
    <property type="entry name" value="Lepto_longest"/>
</dbReference>
<dbReference type="InterPro" id="IPR029058">
    <property type="entry name" value="AB_hydrolase_fold"/>
</dbReference>
<reference evidence="2" key="1">
    <citation type="journal article" date="2019" name="PLoS Negl. Trop. Dis.">
        <title>Revisiting the worldwide diversity of Leptospira species in the environment.</title>
        <authorList>
            <person name="Vincent A.T."/>
            <person name="Schiettekatte O."/>
            <person name="Bourhy P."/>
            <person name="Veyrier F.J."/>
            <person name="Picardeau M."/>
        </authorList>
    </citation>
    <scope>NUCLEOTIDE SEQUENCE [LARGE SCALE GENOMIC DNA]</scope>
    <source>
        <strain evidence="2">201400974</strain>
    </source>
</reference>
<evidence type="ECO:0000313" key="2">
    <source>
        <dbReference type="EMBL" id="TGN10200.1"/>
    </source>
</evidence>
<evidence type="ECO:0000259" key="1">
    <source>
        <dbReference type="Pfam" id="PF13529"/>
    </source>
</evidence>
<dbReference type="OrthoDB" id="345532at2"/>